<gene>
    <name evidence="1" type="ORF">LZC95_18280</name>
</gene>
<evidence type="ECO:0000313" key="1">
    <source>
        <dbReference type="EMBL" id="WXA98765.1"/>
    </source>
</evidence>
<evidence type="ECO:0000313" key="2">
    <source>
        <dbReference type="Proteomes" id="UP001379533"/>
    </source>
</evidence>
<dbReference type="RefSeq" id="WP_394849380.1">
    <property type="nucleotide sequence ID" value="NZ_CP089982.1"/>
</dbReference>
<keyword evidence="2" id="KW-1185">Reference proteome</keyword>
<proteinExistence type="predicted"/>
<sequence>MARWIIVLLLGIGVVTGFGLVSATQVKVATFHSLGQKTDEARAAVYMKVQFQPWGTDHAYAKFAGSMRVGAASGVRWAVRAATPGKTHRWSSWSTDMPQHESLVGSLDDACS</sequence>
<dbReference type="Proteomes" id="UP001379533">
    <property type="component" value="Chromosome"/>
</dbReference>
<name>A0ABZ2KNW9_9BACT</name>
<reference evidence="1 2" key="1">
    <citation type="submission" date="2021-12" db="EMBL/GenBank/DDBJ databases">
        <title>Discovery of the Pendulisporaceae a myxobacterial family with distinct sporulation behavior and unique specialized metabolism.</title>
        <authorList>
            <person name="Garcia R."/>
            <person name="Popoff A."/>
            <person name="Bader C.D."/>
            <person name="Loehr J."/>
            <person name="Walesch S."/>
            <person name="Walt C."/>
            <person name="Boldt J."/>
            <person name="Bunk B."/>
            <person name="Haeckl F.J.F.P.J."/>
            <person name="Gunesch A.P."/>
            <person name="Birkelbach J."/>
            <person name="Nuebel U."/>
            <person name="Pietschmann T."/>
            <person name="Bach T."/>
            <person name="Mueller R."/>
        </authorList>
    </citation>
    <scope>NUCLEOTIDE SEQUENCE [LARGE SCALE GENOMIC DNA]</scope>
    <source>
        <strain evidence="1 2">MSr12523</strain>
    </source>
</reference>
<accession>A0ABZ2KNW9</accession>
<organism evidence="1 2">
    <name type="scientific">Pendulispora brunnea</name>
    <dbReference type="NCBI Taxonomy" id="2905690"/>
    <lineage>
        <taxon>Bacteria</taxon>
        <taxon>Pseudomonadati</taxon>
        <taxon>Myxococcota</taxon>
        <taxon>Myxococcia</taxon>
        <taxon>Myxococcales</taxon>
        <taxon>Sorangiineae</taxon>
        <taxon>Pendulisporaceae</taxon>
        <taxon>Pendulispora</taxon>
    </lineage>
</organism>
<protein>
    <submittedName>
        <fullName evidence="1">Uncharacterized protein</fullName>
    </submittedName>
</protein>
<dbReference type="EMBL" id="CP089982">
    <property type="protein sequence ID" value="WXA98765.1"/>
    <property type="molecule type" value="Genomic_DNA"/>
</dbReference>